<protein>
    <submittedName>
        <fullName evidence="2">Uncharacterized protein</fullName>
    </submittedName>
</protein>
<evidence type="ECO:0000256" key="1">
    <source>
        <dbReference type="SAM" id="MobiDB-lite"/>
    </source>
</evidence>
<gene>
    <name evidence="2" type="ORF">BJ508DRAFT_323437</name>
</gene>
<dbReference type="Proteomes" id="UP000275078">
    <property type="component" value="Unassembled WGS sequence"/>
</dbReference>
<keyword evidence="3" id="KW-1185">Reference proteome</keyword>
<accession>A0A3N4IK11</accession>
<feature type="compositionally biased region" description="Basic and acidic residues" evidence="1">
    <location>
        <begin position="127"/>
        <end position="143"/>
    </location>
</feature>
<dbReference type="EMBL" id="ML119658">
    <property type="protein sequence ID" value="RPA84521.1"/>
    <property type="molecule type" value="Genomic_DNA"/>
</dbReference>
<reference evidence="2 3" key="1">
    <citation type="journal article" date="2018" name="Nat. Ecol. Evol.">
        <title>Pezizomycetes genomes reveal the molecular basis of ectomycorrhizal truffle lifestyle.</title>
        <authorList>
            <person name="Murat C."/>
            <person name="Payen T."/>
            <person name="Noel B."/>
            <person name="Kuo A."/>
            <person name="Morin E."/>
            <person name="Chen J."/>
            <person name="Kohler A."/>
            <person name="Krizsan K."/>
            <person name="Balestrini R."/>
            <person name="Da Silva C."/>
            <person name="Montanini B."/>
            <person name="Hainaut M."/>
            <person name="Levati E."/>
            <person name="Barry K.W."/>
            <person name="Belfiori B."/>
            <person name="Cichocki N."/>
            <person name="Clum A."/>
            <person name="Dockter R.B."/>
            <person name="Fauchery L."/>
            <person name="Guy J."/>
            <person name="Iotti M."/>
            <person name="Le Tacon F."/>
            <person name="Lindquist E.A."/>
            <person name="Lipzen A."/>
            <person name="Malagnac F."/>
            <person name="Mello A."/>
            <person name="Molinier V."/>
            <person name="Miyauchi S."/>
            <person name="Poulain J."/>
            <person name="Riccioni C."/>
            <person name="Rubini A."/>
            <person name="Sitrit Y."/>
            <person name="Splivallo R."/>
            <person name="Traeger S."/>
            <person name="Wang M."/>
            <person name="Zifcakova L."/>
            <person name="Wipf D."/>
            <person name="Zambonelli A."/>
            <person name="Paolocci F."/>
            <person name="Nowrousian M."/>
            <person name="Ottonello S."/>
            <person name="Baldrian P."/>
            <person name="Spatafora J.W."/>
            <person name="Henrissat B."/>
            <person name="Nagy L.G."/>
            <person name="Aury J.M."/>
            <person name="Wincker P."/>
            <person name="Grigoriev I.V."/>
            <person name="Bonfante P."/>
            <person name="Martin F.M."/>
        </authorList>
    </citation>
    <scope>NUCLEOTIDE SEQUENCE [LARGE SCALE GENOMIC DNA]</scope>
    <source>
        <strain evidence="2 3">RN42</strain>
    </source>
</reference>
<dbReference type="AlphaFoldDB" id="A0A3N4IK11"/>
<name>A0A3N4IK11_ASCIM</name>
<proteinExistence type="predicted"/>
<organism evidence="2 3">
    <name type="scientific">Ascobolus immersus RN42</name>
    <dbReference type="NCBI Taxonomy" id="1160509"/>
    <lineage>
        <taxon>Eukaryota</taxon>
        <taxon>Fungi</taxon>
        <taxon>Dikarya</taxon>
        <taxon>Ascomycota</taxon>
        <taxon>Pezizomycotina</taxon>
        <taxon>Pezizomycetes</taxon>
        <taxon>Pezizales</taxon>
        <taxon>Ascobolaceae</taxon>
        <taxon>Ascobolus</taxon>
    </lineage>
</organism>
<sequence>MSQDPTVDSPTPSEGSTPPPIISISDAPQVESQAHGNPLRPSAVRSLSEDPIRLATPSEVGTATTRTILKHGHESQLSGTFVARHYDFSDTLVAAAPSASSNPQPSRTPSHQSINRTVTAVTARTHEIPDLEHGATQESESHSESSQSSSEIDPGEAEADAGASFITADGNDETVARDDTVTADTSNVPYLSKTYLFVENSMACVLWFDNCSEAHKYTFPWKKHVESHFKKDRLQSPGFHKREFRCLFQEVNMEGNCGMILKNWKKFLGHLEVHMKNDAEIRNAIAGPDPNNPNRPSIHRPIPDVRLLDFCVEYGAIEAGVRSENIGLARELEEEIFKRQDHIGSVISGMETLSLAS</sequence>
<feature type="region of interest" description="Disordered" evidence="1">
    <location>
        <begin position="1"/>
        <end position="76"/>
    </location>
</feature>
<evidence type="ECO:0000313" key="3">
    <source>
        <dbReference type="Proteomes" id="UP000275078"/>
    </source>
</evidence>
<evidence type="ECO:0000313" key="2">
    <source>
        <dbReference type="EMBL" id="RPA84521.1"/>
    </source>
</evidence>
<feature type="region of interest" description="Disordered" evidence="1">
    <location>
        <begin position="127"/>
        <end position="158"/>
    </location>
</feature>